<dbReference type="EMBL" id="CP091430">
    <property type="protein sequence ID" value="UVI27900.1"/>
    <property type="molecule type" value="Genomic_DNA"/>
</dbReference>
<name>A0ABY5S5S0_9BACL</name>
<proteinExistence type="predicted"/>
<dbReference type="NCBIfam" id="NF037970">
    <property type="entry name" value="vanZ_1"/>
    <property type="match status" value="1"/>
</dbReference>
<dbReference type="Proteomes" id="UP001057877">
    <property type="component" value="Chromosome"/>
</dbReference>
<dbReference type="InterPro" id="IPR006976">
    <property type="entry name" value="VanZ-like"/>
</dbReference>
<sequence length="180" mass="20240">MRPGGIGIRLISRWLALFTLIAWTALVFGFSSQSYSSQSIQPWLKSFIAKDRLTHVVPAVTLTYSKAVIDAKEEPFRFVEFLFRKSAHIFVYAVLGGLAFLTFLPRLRRTSRACFISFLYIAIVSGLDEWNQSRVSMRTSTLQDVIVNCTGGLIGMAAASIMAVLLFKAGAPWRRLIRRD</sequence>
<feature type="transmembrane region" description="Helical" evidence="1">
    <location>
        <begin position="145"/>
        <end position="167"/>
    </location>
</feature>
<dbReference type="RefSeq" id="WP_258383988.1">
    <property type="nucleotide sequence ID" value="NZ_CP091430.1"/>
</dbReference>
<organism evidence="3 4">
    <name type="scientific">Paenibacillus spongiae</name>
    <dbReference type="NCBI Taxonomy" id="2909671"/>
    <lineage>
        <taxon>Bacteria</taxon>
        <taxon>Bacillati</taxon>
        <taxon>Bacillota</taxon>
        <taxon>Bacilli</taxon>
        <taxon>Bacillales</taxon>
        <taxon>Paenibacillaceae</taxon>
        <taxon>Paenibacillus</taxon>
    </lineage>
</organism>
<evidence type="ECO:0000259" key="2">
    <source>
        <dbReference type="Pfam" id="PF04892"/>
    </source>
</evidence>
<feature type="transmembrane region" description="Helical" evidence="1">
    <location>
        <begin position="113"/>
        <end position="130"/>
    </location>
</feature>
<reference evidence="3" key="1">
    <citation type="submission" date="2022-01" db="EMBL/GenBank/DDBJ databases">
        <title>Paenibacillus spongiae sp. nov., isolated from marine sponge.</title>
        <authorList>
            <person name="Li Z."/>
            <person name="Zhang M."/>
        </authorList>
    </citation>
    <scope>NUCLEOTIDE SEQUENCE</scope>
    <source>
        <strain evidence="3">PHS-Z3</strain>
    </source>
</reference>
<keyword evidence="1" id="KW-1133">Transmembrane helix</keyword>
<evidence type="ECO:0000313" key="3">
    <source>
        <dbReference type="EMBL" id="UVI27900.1"/>
    </source>
</evidence>
<gene>
    <name evidence="3" type="ORF">L1F29_20860</name>
</gene>
<keyword evidence="4" id="KW-1185">Reference proteome</keyword>
<keyword evidence="1" id="KW-0472">Membrane</keyword>
<evidence type="ECO:0000313" key="4">
    <source>
        <dbReference type="Proteomes" id="UP001057877"/>
    </source>
</evidence>
<feature type="transmembrane region" description="Helical" evidence="1">
    <location>
        <begin position="86"/>
        <end position="104"/>
    </location>
</feature>
<keyword evidence="1" id="KW-0812">Transmembrane</keyword>
<evidence type="ECO:0000256" key="1">
    <source>
        <dbReference type="SAM" id="Phobius"/>
    </source>
</evidence>
<protein>
    <submittedName>
        <fullName evidence="3">VanZ family protein</fullName>
    </submittedName>
</protein>
<dbReference type="Pfam" id="PF04892">
    <property type="entry name" value="VanZ"/>
    <property type="match status" value="1"/>
</dbReference>
<accession>A0ABY5S5S0</accession>
<feature type="domain" description="VanZ-like" evidence="2">
    <location>
        <begin position="17"/>
        <end position="161"/>
    </location>
</feature>